<keyword evidence="3" id="KW-1185">Reference proteome</keyword>
<protein>
    <submittedName>
        <fullName evidence="2">DUF5071 domain-containing protein</fullName>
    </submittedName>
</protein>
<feature type="domain" description="DUF5071" evidence="1">
    <location>
        <begin position="6"/>
        <end position="111"/>
    </location>
</feature>
<proteinExistence type="predicted"/>
<dbReference type="Pfam" id="PF16804">
    <property type="entry name" value="DUF5071"/>
    <property type="match status" value="1"/>
</dbReference>
<dbReference type="AlphaFoldDB" id="A0A974PH90"/>
<gene>
    <name evidence="2" type="ORF">JI735_15650</name>
</gene>
<dbReference type="SUPFAM" id="SSF48371">
    <property type="entry name" value="ARM repeat"/>
    <property type="match status" value="1"/>
</dbReference>
<dbReference type="Proteomes" id="UP000595841">
    <property type="component" value="Chromosome"/>
</dbReference>
<organism evidence="2 3">
    <name type="scientific">Paenibacillus sonchi</name>
    <dbReference type="NCBI Taxonomy" id="373687"/>
    <lineage>
        <taxon>Bacteria</taxon>
        <taxon>Bacillati</taxon>
        <taxon>Bacillota</taxon>
        <taxon>Bacilli</taxon>
        <taxon>Bacillales</taxon>
        <taxon>Paenibacillaceae</taxon>
        <taxon>Paenibacillus</taxon>
        <taxon>Paenibacillus sonchi group</taxon>
    </lineage>
</organism>
<evidence type="ECO:0000313" key="2">
    <source>
        <dbReference type="EMBL" id="QQZ63740.1"/>
    </source>
</evidence>
<evidence type="ECO:0000313" key="3">
    <source>
        <dbReference type="Proteomes" id="UP000595841"/>
    </source>
</evidence>
<dbReference type="KEGG" id="pson:JI735_15650"/>
<dbReference type="InterPro" id="IPR016024">
    <property type="entry name" value="ARM-type_fold"/>
</dbReference>
<sequence>MNHNILPKDKQDFKSVEALARLERSMIIPLLPELLEWLQDMNWPIAAEIVDLLSKYTSETIPHIKTIFSQSDTGWIYNILAYLINKWDTDLVSRLSSSLGELAHTIDIYEDTDLLSIEILWKHQLIALNEATALLARKRSHIENSLLTFTAEQKVMFSELENEQQHILNTDVGQIVNYCERNNKSLMQKDQYDNSLRRYEEIEATIRRISAFT</sequence>
<name>A0A974PH90_9BACL</name>
<dbReference type="RefSeq" id="WP_085979327.1">
    <property type="nucleotide sequence ID" value="NZ_CP068595.1"/>
</dbReference>
<dbReference type="InterPro" id="IPR031837">
    <property type="entry name" value="DUF5071"/>
</dbReference>
<reference evidence="2 3" key="1">
    <citation type="submission" date="2021-01" db="EMBL/GenBank/DDBJ databases">
        <title>Whole genome sequence of Paenibacillus sonchi LMG 24727 for comparative genomics.</title>
        <authorList>
            <person name="Lee G."/>
            <person name="Kim M.-J."/>
            <person name="Lim K."/>
            <person name="Shin J.-H."/>
        </authorList>
    </citation>
    <scope>NUCLEOTIDE SEQUENCE [LARGE SCALE GENOMIC DNA]</scope>
    <source>
        <strain evidence="2 3">LMG 24727</strain>
    </source>
</reference>
<accession>A0A974PH90</accession>
<dbReference type="Gene3D" id="1.25.40.750">
    <property type="entry name" value="Domain of unknown function DUF5071"/>
    <property type="match status" value="1"/>
</dbReference>
<dbReference type="EMBL" id="CP068595">
    <property type="protein sequence ID" value="QQZ63740.1"/>
    <property type="molecule type" value="Genomic_DNA"/>
</dbReference>
<evidence type="ECO:0000259" key="1">
    <source>
        <dbReference type="Pfam" id="PF16804"/>
    </source>
</evidence>
<dbReference type="InterPro" id="IPR038692">
    <property type="entry name" value="Cthe_2751_sf"/>
</dbReference>